<feature type="transmembrane region" description="Helical" evidence="1">
    <location>
        <begin position="137"/>
        <end position="156"/>
    </location>
</feature>
<dbReference type="EMBL" id="PGWZ01000420">
    <property type="protein sequence ID" value="PPJ72720.1"/>
    <property type="molecule type" value="Genomic_DNA"/>
</dbReference>
<name>A0A2S6D3A7_STAAU</name>
<evidence type="ECO:0000313" key="2">
    <source>
        <dbReference type="EMBL" id="PPJ72720.1"/>
    </source>
</evidence>
<dbReference type="Proteomes" id="UP000255091">
    <property type="component" value="Unassembled WGS sequence"/>
</dbReference>
<proteinExistence type="predicted"/>
<organism evidence="3 5">
    <name type="scientific">Staphylococcus aureus</name>
    <dbReference type="NCBI Taxonomy" id="1280"/>
    <lineage>
        <taxon>Bacteria</taxon>
        <taxon>Bacillati</taxon>
        <taxon>Bacillota</taxon>
        <taxon>Bacilli</taxon>
        <taxon>Bacillales</taxon>
        <taxon>Staphylococcaceae</taxon>
        <taxon>Staphylococcus</taxon>
    </lineage>
</organism>
<evidence type="ECO:0000313" key="4">
    <source>
        <dbReference type="Proteomes" id="UP000238775"/>
    </source>
</evidence>
<feature type="transmembrane region" description="Helical" evidence="1">
    <location>
        <begin position="95"/>
        <end position="116"/>
    </location>
</feature>
<keyword evidence="1" id="KW-0812">Transmembrane</keyword>
<feature type="transmembrane region" description="Helical" evidence="1">
    <location>
        <begin position="162"/>
        <end position="182"/>
    </location>
</feature>
<sequence>MALIVSRAILFLILALAFGIATVFPEQKLSLYIVFTLFVAVAIIMNVWFTHQNIKKNIIKFNKYVAFFLAFVSGLLYIGFVIYTLTIGSYDVLPIIIFAISIVLVQILENILGISIRNTRPSNKQLKVISEQSAQQFKVISLILVSVSIVFIFIALMLKWWLILAISIIVLIIIITVAMIVYEKYYTTPD</sequence>
<evidence type="ECO:0000313" key="5">
    <source>
        <dbReference type="Proteomes" id="UP000255091"/>
    </source>
</evidence>
<dbReference type="Proteomes" id="UP000238775">
    <property type="component" value="Unassembled WGS sequence"/>
</dbReference>
<accession>A0A2S6D3A7</accession>
<evidence type="ECO:0000313" key="3">
    <source>
        <dbReference type="EMBL" id="SUK59925.1"/>
    </source>
</evidence>
<feature type="transmembrane region" description="Helical" evidence="1">
    <location>
        <begin position="29"/>
        <end position="49"/>
    </location>
</feature>
<evidence type="ECO:0000256" key="1">
    <source>
        <dbReference type="SAM" id="Phobius"/>
    </source>
</evidence>
<keyword evidence="1" id="KW-0472">Membrane</keyword>
<protein>
    <submittedName>
        <fullName evidence="3">Membrane spanning protein</fullName>
    </submittedName>
</protein>
<reference evidence="2 4" key="1">
    <citation type="submission" date="2017-11" db="EMBL/GenBank/DDBJ databases">
        <authorList>
            <person name="Founou R.C."/>
            <person name="Founou L."/>
            <person name="Allam M."/>
            <person name="Ismail A."/>
            <person name="Essack S.Y."/>
        </authorList>
    </citation>
    <scope>NUCLEOTIDE SEQUENCE [LARGE SCALE GENOMIC DNA]</scope>
    <source>
        <strain evidence="2 4">G703N2B1</strain>
    </source>
</reference>
<keyword evidence="1" id="KW-1133">Transmembrane helix</keyword>
<dbReference type="AlphaFoldDB" id="A0A2S6D3A7"/>
<dbReference type="EMBL" id="UHAP01000001">
    <property type="protein sequence ID" value="SUK59925.1"/>
    <property type="molecule type" value="Genomic_DNA"/>
</dbReference>
<gene>
    <name evidence="2" type="ORF">CV021_11905</name>
    <name evidence="3" type="ORF">NCTC6133_03132</name>
</gene>
<feature type="transmembrane region" description="Helical" evidence="1">
    <location>
        <begin position="61"/>
        <end position="83"/>
    </location>
</feature>
<dbReference type="RefSeq" id="WP_001185201.1">
    <property type="nucleotide sequence ID" value="NZ_BAABSP010000003.1"/>
</dbReference>
<reference evidence="3 5" key="2">
    <citation type="submission" date="2018-06" db="EMBL/GenBank/DDBJ databases">
        <authorList>
            <consortium name="Pathogen Informatics"/>
            <person name="Doyle S."/>
        </authorList>
    </citation>
    <scope>NUCLEOTIDE SEQUENCE [LARGE SCALE GENOMIC DNA]</scope>
    <source>
        <strain evidence="3 5">NCTC6133</strain>
    </source>
</reference>